<accession>A0ACC0A718</accession>
<keyword evidence="2" id="KW-1185">Reference proteome</keyword>
<gene>
    <name evidence="1" type="ORF">M9H77_25491</name>
</gene>
<comment type="caution">
    <text evidence="1">The sequence shown here is derived from an EMBL/GenBank/DDBJ whole genome shotgun (WGS) entry which is preliminary data.</text>
</comment>
<dbReference type="EMBL" id="CM044706">
    <property type="protein sequence ID" value="KAI5656698.1"/>
    <property type="molecule type" value="Genomic_DNA"/>
</dbReference>
<evidence type="ECO:0000313" key="2">
    <source>
        <dbReference type="Proteomes" id="UP001060085"/>
    </source>
</evidence>
<sequence length="119" mass="13071">MDSSSEGDNNQPNGHPPLPSPSGQTATNRPFPGVGTTGFMGKHRMTAAISYLEQQIQIIQEELDQLETLGQSSTVCKELVTSVESAPDPLLPVTKGPLEVSWDRWFQGGHGSRNRRRWI</sequence>
<reference evidence="2" key="1">
    <citation type="journal article" date="2023" name="Nat. Plants">
        <title>Single-cell RNA sequencing provides a high-resolution roadmap for understanding the multicellular compartmentation of specialized metabolism.</title>
        <authorList>
            <person name="Sun S."/>
            <person name="Shen X."/>
            <person name="Li Y."/>
            <person name="Li Y."/>
            <person name="Wang S."/>
            <person name="Li R."/>
            <person name="Zhang H."/>
            <person name="Shen G."/>
            <person name="Guo B."/>
            <person name="Wei J."/>
            <person name="Xu J."/>
            <person name="St-Pierre B."/>
            <person name="Chen S."/>
            <person name="Sun C."/>
        </authorList>
    </citation>
    <scope>NUCLEOTIDE SEQUENCE [LARGE SCALE GENOMIC DNA]</scope>
</reference>
<organism evidence="1 2">
    <name type="scientific">Catharanthus roseus</name>
    <name type="common">Madagascar periwinkle</name>
    <name type="synonym">Vinca rosea</name>
    <dbReference type="NCBI Taxonomy" id="4058"/>
    <lineage>
        <taxon>Eukaryota</taxon>
        <taxon>Viridiplantae</taxon>
        <taxon>Streptophyta</taxon>
        <taxon>Embryophyta</taxon>
        <taxon>Tracheophyta</taxon>
        <taxon>Spermatophyta</taxon>
        <taxon>Magnoliopsida</taxon>
        <taxon>eudicotyledons</taxon>
        <taxon>Gunneridae</taxon>
        <taxon>Pentapetalae</taxon>
        <taxon>asterids</taxon>
        <taxon>lamiids</taxon>
        <taxon>Gentianales</taxon>
        <taxon>Apocynaceae</taxon>
        <taxon>Rauvolfioideae</taxon>
        <taxon>Vinceae</taxon>
        <taxon>Catharanthinae</taxon>
        <taxon>Catharanthus</taxon>
    </lineage>
</organism>
<protein>
    <submittedName>
        <fullName evidence="1">Uncharacterized protein</fullName>
    </submittedName>
</protein>
<dbReference type="Proteomes" id="UP001060085">
    <property type="component" value="Linkage Group LG06"/>
</dbReference>
<name>A0ACC0A718_CATRO</name>
<evidence type="ECO:0000313" key="1">
    <source>
        <dbReference type="EMBL" id="KAI5656698.1"/>
    </source>
</evidence>
<proteinExistence type="predicted"/>